<dbReference type="AlphaFoldDB" id="A0A974SNT9"/>
<reference evidence="2" key="1">
    <citation type="submission" date="2020-11" db="EMBL/GenBank/DDBJ databases">
        <title>Azospira restricta DSM 18626 genome sequence.</title>
        <authorList>
            <person name="Moe W.M."/>
        </authorList>
    </citation>
    <scope>NUCLEOTIDE SEQUENCE</scope>
    <source>
        <strain evidence="2">DSM 18626</strain>
    </source>
</reference>
<keyword evidence="1" id="KW-0472">Membrane</keyword>
<dbReference type="Proteomes" id="UP000663444">
    <property type="component" value="Chromosome"/>
</dbReference>
<name>A0A974SNT9_9RHOO</name>
<evidence type="ECO:0000313" key="3">
    <source>
        <dbReference type="Proteomes" id="UP000663444"/>
    </source>
</evidence>
<proteinExistence type="predicted"/>
<organism evidence="2 3">
    <name type="scientific">Azospira restricta</name>
    <dbReference type="NCBI Taxonomy" id="404405"/>
    <lineage>
        <taxon>Bacteria</taxon>
        <taxon>Pseudomonadati</taxon>
        <taxon>Pseudomonadota</taxon>
        <taxon>Betaproteobacteria</taxon>
        <taxon>Rhodocyclales</taxon>
        <taxon>Rhodocyclaceae</taxon>
        <taxon>Azospira</taxon>
    </lineage>
</organism>
<evidence type="ECO:0000256" key="1">
    <source>
        <dbReference type="SAM" id="Phobius"/>
    </source>
</evidence>
<keyword evidence="1" id="KW-1133">Transmembrane helix</keyword>
<dbReference type="SUPFAM" id="SSF54523">
    <property type="entry name" value="Pili subunits"/>
    <property type="match status" value="1"/>
</dbReference>
<keyword evidence="1" id="KW-0812">Transmembrane</keyword>
<dbReference type="RefSeq" id="WP_203387235.1">
    <property type="nucleotide sequence ID" value="NZ_CP064781.1"/>
</dbReference>
<dbReference type="EMBL" id="CP064781">
    <property type="protein sequence ID" value="QRJ63703.1"/>
    <property type="molecule type" value="Genomic_DNA"/>
</dbReference>
<dbReference type="InterPro" id="IPR012902">
    <property type="entry name" value="N_methyl_site"/>
</dbReference>
<keyword evidence="3" id="KW-1185">Reference proteome</keyword>
<dbReference type="Pfam" id="PF07963">
    <property type="entry name" value="N_methyl"/>
    <property type="match status" value="1"/>
</dbReference>
<protein>
    <submittedName>
        <fullName evidence="2">Type II secretion system protein</fullName>
    </submittedName>
</protein>
<gene>
    <name evidence="2" type="ORF">IWH25_18515</name>
</gene>
<dbReference type="Gene3D" id="3.30.700.10">
    <property type="entry name" value="Glycoprotein, Type 4 Pilin"/>
    <property type="match status" value="1"/>
</dbReference>
<dbReference type="KEGG" id="ares:IWH25_18515"/>
<sequence>MNQHHPPGRHRRGFTLTEVAIVLTIVGLLLTMLLPLLGAQLDQRNEHETRQALAEAQEALIGFAVANGRLPRPATSAVDGAEAPVACASETACTGFLPWQTLGVRHTDGWGKLLRYSVTPAFANAGFTLATPATKKLQSRDGAGNLVYQVGNASACSAANPCAPAVVYSAGKNNWGTRADGTAVGDASATNADEDRNDSATTLFIVRTPAAAGAGGEFDDLVGWLPTTVLFNRMVAAGRLP</sequence>
<accession>A0A974SNT9</accession>
<evidence type="ECO:0000313" key="2">
    <source>
        <dbReference type="EMBL" id="QRJ63703.1"/>
    </source>
</evidence>
<dbReference type="InterPro" id="IPR045584">
    <property type="entry name" value="Pilin-like"/>
</dbReference>
<feature type="transmembrane region" description="Helical" evidence="1">
    <location>
        <begin position="20"/>
        <end position="41"/>
    </location>
</feature>
<dbReference type="NCBIfam" id="TIGR02532">
    <property type="entry name" value="IV_pilin_GFxxxE"/>
    <property type="match status" value="1"/>
</dbReference>